<accession>A0A1G9MTK2</accession>
<name>A0A1G9MTK2_9GAMM</name>
<dbReference type="RefSeq" id="WP_089729072.1">
    <property type="nucleotide sequence ID" value="NZ_FNGI01000007.1"/>
</dbReference>
<dbReference type="STRING" id="119000.SAMN05661010_02513"/>
<gene>
    <name evidence="1" type="ORF">SAMN05661010_02513</name>
</gene>
<organism evidence="1 2">
    <name type="scientific">Modicisalibacter muralis</name>
    <dbReference type="NCBI Taxonomy" id="119000"/>
    <lineage>
        <taxon>Bacteria</taxon>
        <taxon>Pseudomonadati</taxon>
        <taxon>Pseudomonadota</taxon>
        <taxon>Gammaproteobacteria</taxon>
        <taxon>Oceanospirillales</taxon>
        <taxon>Halomonadaceae</taxon>
        <taxon>Modicisalibacter</taxon>
    </lineage>
</organism>
<evidence type="ECO:0000313" key="1">
    <source>
        <dbReference type="EMBL" id="SDL77549.1"/>
    </source>
</evidence>
<sequence length="266" mass="30000">MPQAKTVTDALQEAMNLSEELERRRPSISPFDVRRLERMANPKGGNRLAFLVKEVLVGEITRDFNRAYDAVEHIVAEPTDPWVFPPIASLAMLCFNPTLSLTVVRKALPMHISNAVDLERLMQGAWFSGDLGLCHEIDQKLRAAKGEMAQDYRIEEMVGILDEAGVSMEEYRDYVAGFHLVLRKHYSGQAHNRISLGFDALRHEDGQRSIVFQVFSDLDDEALDRLDDDLMERQSDPSAVKDNLASVVSYLVRDMPRETPVQEGAG</sequence>
<evidence type="ECO:0000313" key="2">
    <source>
        <dbReference type="Proteomes" id="UP000198654"/>
    </source>
</evidence>
<protein>
    <submittedName>
        <fullName evidence="1">Uncharacterized protein</fullName>
    </submittedName>
</protein>
<keyword evidence="2" id="KW-1185">Reference proteome</keyword>
<dbReference type="EMBL" id="FNGI01000007">
    <property type="protein sequence ID" value="SDL77549.1"/>
    <property type="molecule type" value="Genomic_DNA"/>
</dbReference>
<dbReference type="Proteomes" id="UP000198654">
    <property type="component" value="Unassembled WGS sequence"/>
</dbReference>
<dbReference type="OrthoDB" id="6168974at2"/>
<dbReference type="AlphaFoldDB" id="A0A1G9MTK2"/>
<reference evidence="1 2" key="1">
    <citation type="submission" date="2016-10" db="EMBL/GenBank/DDBJ databases">
        <authorList>
            <person name="de Groot N.N."/>
        </authorList>
    </citation>
    <scope>NUCLEOTIDE SEQUENCE [LARGE SCALE GENOMIC DNA]</scope>
    <source>
        <strain evidence="1 2">DSM 14789</strain>
    </source>
</reference>
<proteinExistence type="predicted"/>